<dbReference type="PANTHER" id="PTHR24321">
    <property type="entry name" value="DEHYDROGENASES, SHORT CHAIN"/>
    <property type="match status" value="1"/>
</dbReference>
<name>A0A806T8Q3_LIMFE</name>
<gene>
    <name evidence="3" type="ORF">N573_009680</name>
</gene>
<dbReference type="AlphaFoldDB" id="A0A806T8Q3"/>
<dbReference type="GO" id="GO:0008206">
    <property type="term" value="P:bile acid metabolic process"/>
    <property type="evidence" value="ECO:0007669"/>
    <property type="project" value="UniProtKB-ARBA"/>
</dbReference>
<dbReference type="InterPro" id="IPR020904">
    <property type="entry name" value="Sc_DH/Rdtase_CS"/>
</dbReference>
<keyword evidence="2" id="KW-0560">Oxidoreductase</keyword>
<dbReference type="Proteomes" id="UP000016629">
    <property type="component" value="Chromosome"/>
</dbReference>
<dbReference type="PANTHER" id="PTHR24321:SF8">
    <property type="entry name" value="ESTRADIOL 17-BETA-DEHYDROGENASE 8-RELATED"/>
    <property type="match status" value="1"/>
</dbReference>
<dbReference type="PRINTS" id="PR00080">
    <property type="entry name" value="SDRFAMILY"/>
</dbReference>
<dbReference type="GO" id="GO:0016491">
    <property type="term" value="F:oxidoreductase activity"/>
    <property type="evidence" value="ECO:0007669"/>
    <property type="project" value="UniProtKB-KW"/>
</dbReference>
<organism evidence="3 4">
    <name type="scientific">Limosilactobacillus fermentum 3872</name>
    <dbReference type="NCBI Taxonomy" id="1381124"/>
    <lineage>
        <taxon>Bacteria</taxon>
        <taxon>Bacillati</taxon>
        <taxon>Bacillota</taxon>
        <taxon>Bacilli</taxon>
        <taxon>Lactobacillales</taxon>
        <taxon>Lactobacillaceae</taxon>
        <taxon>Limosilactobacillus</taxon>
    </lineage>
</organism>
<protein>
    <submittedName>
        <fullName evidence="3">3-ketoacyl-ACP reductase</fullName>
    </submittedName>
</protein>
<accession>A0A806T8Q3</accession>
<comment type="similarity">
    <text evidence="1">Belongs to the short-chain dehydrogenases/reductases (SDR) family.</text>
</comment>
<evidence type="ECO:0000313" key="3">
    <source>
        <dbReference type="EMBL" id="AKM51906.1"/>
    </source>
</evidence>
<sequence>MTGRLTGKVAIVTGAGSGMGKAISQLFAKEGAKVVLADINAQGIEEVKQAIEQAGGHAAAKVTNVVKQEDVDGVIDFATQTFGQLDILVNNAGIMDNFTPVGNLTDAEYERVMAINLTGPVKLCRAAIQVMEKQETGGVIINNASVGGLFGTRGGAAYTMAKHALVGLTKNIAGTYGRFGKVRANAIAPGGVATNIQTTITAPDPLGMQALQATGETPIGQPGQIANLALFLASDEASFINGDIVKADGGWTVN</sequence>
<dbReference type="PROSITE" id="PS00061">
    <property type="entry name" value="ADH_SHORT"/>
    <property type="match status" value="1"/>
</dbReference>
<reference evidence="3 4" key="2">
    <citation type="journal article" name="FEMS Microbiol. Lett.">
        <title>Lactobacillus fermentum 3872 genome sequencing reveals plasmid and chromosomal genes potentially involved in a probiotic activity.</title>
        <authorList>
            <person name="Lehri B."/>
            <person name="Seddon A.M."/>
            <person name="Karlyshev A.V."/>
        </authorList>
    </citation>
    <scope>NUCLEOTIDE SEQUENCE [LARGE SCALE GENOMIC DNA]</scope>
    <source>
        <strain evidence="3 4">3872</strain>
    </source>
</reference>
<dbReference type="PRINTS" id="PR00081">
    <property type="entry name" value="GDHRDH"/>
</dbReference>
<proteinExistence type="inferred from homology"/>
<dbReference type="InterPro" id="IPR002347">
    <property type="entry name" value="SDR_fam"/>
</dbReference>
<dbReference type="RefSeq" id="WP_021349851.1">
    <property type="nucleotide sequence ID" value="NZ_CP011536.1"/>
</dbReference>
<dbReference type="SUPFAM" id="SSF51735">
    <property type="entry name" value="NAD(P)-binding Rossmann-fold domains"/>
    <property type="match status" value="1"/>
</dbReference>
<dbReference type="CDD" id="cd05233">
    <property type="entry name" value="SDR_c"/>
    <property type="match status" value="1"/>
</dbReference>
<dbReference type="Pfam" id="PF13561">
    <property type="entry name" value="adh_short_C2"/>
    <property type="match status" value="1"/>
</dbReference>
<dbReference type="EMBL" id="CP011536">
    <property type="protein sequence ID" value="AKM51906.1"/>
    <property type="molecule type" value="Genomic_DNA"/>
</dbReference>
<dbReference type="Gene3D" id="3.40.50.720">
    <property type="entry name" value="NAD(P)-binding Rossmann-like Domain"/>
    <property type="match status" value="1"/>
</dbReference>
<evidence type="ECO:0000313" key="4">
    <source>
        <dbReference type="Proteomes" id="UP000016629"/>
    </source>
</evidence>
<evidence type="ECO:0000256" key="2">
    <source>
        <dbReference type="ARBA" id="ARBA00023002"/>
    </source>
</evidence>
<dbReference type="InterPro" id="IPR036291">
    <property type="entry name" value="NAD(P)-bd_dom_sf"/>
</dbReference>
<dbReference type="FunFam" id="3.40.50.720:FF:000084">
    <property type="entry name" value="Short-chain dehydrogenase reductase"/>
    <property type="match status" value="1"/>
</dbReference>
<reference evidence="3 4" key="1">
    <citation type="journal article" date="2013" name="Genome Announc.">
        <title>Draft Genome Sequence of Lactobacillus fermentum Strain 3872.</title>
        <authorList>
            <person name="Karlyshev A.V."/>
            <person name="Raju K."/>
            <person name="Abramov V.M."/>
        </authorList>
    </citation>
    <scope>NUCLEOTIDE SEQUENCE [LARGE SCALE GENOMIC DNA]</scope>
    <source>
        <strain evidence="3 4">3872</strain>
    </source>
</reference>
<evidence type="ECO:0000256" key="1">
    <source>
        <dbReference type="ARBA" id="ARBA00006484"/>
    </source>
</evidence>